<dbReference type="SMART" id="SM00116">
    <property type="entry name" value="CBS"/>
    <property type="match status" value="2"/>
</dbReference>
<dbReference type="InterPro" id="IPR000644">
    <property type="entry name" value="CBS_dom"/>
</dbReference>
<dbReference type="PROSITE" id="PS51371">
    <property type="entry name" value="CBS"/>
    <property type="match status" value="2"/>
</dbReference>
<feature type="domain" description="CBS" evidence="11">
    <location>
        <begin position="278"/>
        <end position="334"/>
    </location>
</feature>
<dbReference type="PANTHER" id="PTHR43099:SF5">
    <property type="entry name" value="HLYC_CORC FAMILY TRANSPORTER"/>
    <property type="match status" value="1"/>
</dbReference>
<protein>
    <submittedName>
        <fullName evidence="13">Hemolysin family protein</fullName>
    </submittedName>
</protein>
<dbReference type="InterPro" id="IPR051676">
    <property type="entry name" value="UPF0053_domain"/>
</dbReference>
<evidence type="ECO:0000313" key="14">
    <source>
        <dbReference type="Proteomes" id="UP000787625"/>
    </source>
</evidence>
<reference evidence="13" key="2">
    <citation type="submission" date="2021-04" db="EMBL/GenBank/DDBJ databases">
        <authorList>
            <person name="Gilroy R."/>
        </authorList>
    </citation>
    <scope>NUCLEOTIDE SEQUENCE</scope>
    <source>
        <strain evidence="13">MalCec1-1739</strain>
    </source>
</reference>
<keyword evidence="7 9" id="KW-0472">Membrane</keyword>
<evidence type="ECO:0000256" key="6">
    <source>
        <dbReference type="ARBA" id="ARBA00023122"/>
    </source>
</evidence>
<sequence length="425" mass="47662">MDDIFIIILLILLNGVFSMSEIAMISARKTKLSTEAKNGKKSAVRAMKLQDNSERFLSTIQIGITLIGILTGMYSGDKLAEDFAVLLEGCGVSVAWSNELSKLVIIVIVTYLSIVVGELVPKKIGLSMGHKAAMRIATPMYVLSIIAMPFVWVLEKSTKWISALLGVDKQENQVTEDEIKSIVRESAEAGEVQEVEQDIIERVLVLGDQDVESIMTHRKEVKFLDIDMTADEIRAVMDEQIYDSYPVIDGGSDNVCGVVSLKDIIKELWKDNFSLRSIMHEPIFYPESMTVYKALEDMKKRKISRVFVCDEFGTMTGVVTLKDILEGLVGTIQEKGTVPMIVKRQGTDEWLVEGQCPFYDFLEFFEREDLFEPSTYNTVAGLMIESLGHIPSEGESIDWNGFRIEVADMDGNRIDKLLVTVRPRT</sequence>
<feature type="domain" description="CNNM transmembrane" evidence="12">
    <location>
        <begin position="1"/>
        <end position="196"/>
    </location>
</feature>
<evidence type="ECO:0000256" key="8">
    <source>
        <dbReference type="PROSITE-ProRule" id="PRU00703"/>
    </source>
</evidence>
<accession>A0A9D2ZTC8</accession>
<dbReference type="CDD" id="cd04590">
    <property type="entry name" value="CBS_pair_CorC_HlyC_assoc"/>
    <property type="match status" value="1"/>
</dbReference>
<dbReference type="GO" id="GO:0005886">
    <property type="term" value="C:plasma membrane"/>
    <property type="evidence" value="ECO:0007669"/>
    <property type="project" value="UniProtKB-SubCell"/>
</dbReference>
<reference evidence="13" key="1">
    <citation type="journal article" date="2021" name="PeerJ">
        <title>Extensive microbial diversity within the chicken gut microbiome revealed by metagenomics and culture.</title>
        <authorList>
            <person name="Gilroy R."/>
            <person name="Ravi A."/>
            <person name="Getino M."/>
            <person name="Pursley I."/>
            <person name="Horton D.L."/>
            <person name="Alikhan N.F."/>
            <person name="Baker D."/>
            <person name="Gharbi K."/>
            <person name="Hall N."/>
            <person name="Watson M."/>
            <person name="Adriaenssens E.M."/>
            <person name="Foster-Nyarko E."/>
            <person name="Jarju S."/>
            <person name="Secka A."/>
            <person name="Antonio M."/>
            <person name="Oren A."/>
            <person name="Chaudhuri R.R."/>
            <person name="La Ragione R."/>
            <person name="Hildebrand F."/>
            <person name="Pallen M.J."/>
        </authorList>
    </citation>
    <scope>NUCLEOTIDE SEQUENCE</scope>
    <source>
        <strain evidence="13">MalCec1-1739</strain>
    </source>
</reference>
<feature type="transmembrane region" description="Helical" evidence="10">
    <location>
        <begin position="56"/>
        <end position="76"/>
    </location>
</feature>
<dbReference type="Pfam" id="PF03471">
    <property type="entry name" value="CorC_HlyC"/>
    <property type="match status" value="1"/>
</dbReference>
<evidence type="ECO:0000259" key="11">
    <source>
        <dbReference type="PROSITE" id="PS51371"/>
    </source>
</evidence>
<dbReference type="SUPFAM" id="SSF56176">
    <property type="entry name" value="FAD-binding/transporter-associated domain-like"/>
    <property type="match status" value="1"/>
</dbReference>
<comment type="caution">
    <text evidence="13">The sequence shown here is derived from an EMBL/GenBank/DDBJ whole genome shotgun (WGS) entry which is preliminary data.</text>
</comment>
<keyword evidence="4" id="KW-0677">Repeat</keyword>
<evidence type="ECO:0000256" key="1">
    <source>
        <dbReference type="ARBA" id="ARBA00004651"/>
    </source>
</evidence>
<dbReference type="InterPro" id="IPR002550">
    <property type="entry name" value="CNNM"/>
</dbReference>
<dbReference type="InterPro" id="IPR036318">
    <property type="entry name" value="FAD-bd_PCMH-like_sf"/>
</dbReference>
<dbReference type="AlphaFoldDB" id="A0A9D2ZTC8"/>
<feature type="domain" description="CBS" evidence="11">
    <location>
        <begin position="215"/>
        <end position="275"/>
    </location>
</feature>
<proteinExistence type="predicted"/>
<name>A0A9D2ZTC8_9BACT</name>
<evidence type="ECO:0000256" key="7">
    <source>
        <dbReference type="ARBA" id="ARBA00023136"/>
    </source>
</evidence>
<dbReference type="Gene3D" id="3.30.465.10">
    <property type="match status" value="1"/>
</dbReference>
<dbReference type="InterPro" id="IPR016169">
    <property type="entry name" value="FAD-bd_PCMH_sub2"/>
</dbReference>
<dbReference type="PANTHER" id="PTHR43099">
    <property type="entry name" value="UPF0053 PROTEIN YRKA"/>
    <property type="match status" value="1"/>
</dbReference>
<dbReference type="Pfam" id="PF00571">
    <property type="entry name" value="CBS"/>
    <property type="match status" value="2"/>
</dbReference>
<evidence type="ECO:0000256" key="4">
    <source>
        <dbReference type="ARBA" id="ARBA00022737"/>
    </source>
</evidence>
<dbReference type="InterPro" id="IPR005170">
    <property type="entry name" value="Transptr-assoc_dom"/>
</dbReference>
<keyword evidence="3 9" id="KW-0812">Transmembrane</keyword>
<dbReference type="SUPFAM" id="SSF54631">
    <property type="entry name" value="CBS-domain pair"/>
    <property type="match status" value="1"/>
</dbReference>
<organism evidence="13 14">
    <name type="scientific">Candidatus Avibacteroides avistercoris</name>
    <dbReference type="NCBI Taxonomy" id="2840690"/>
    <lineage>
        <taxon>Bacteria</taxon>
        <taxon>Pseudomonadati</taxon>
        <taxon>Bacteroidota</taxon>
        <taxon>Bacteroidia</taxon>
        <taxon>Bacteroidales</taxon>
        <taxon>Bacteroidaceae</taxon>
        <taxon>Bacteroidaceae incertae sedis</taxon>
        <taxon>Candidatus Avibacteroides</taxon>
    </lineage>
</organism>
<gene>
    <name evidence="13" type="ORF">IAA93_00310</name>
</gene>
<keyword evidence="6 8" id="KW-0129">CBS domain</keyword>
<keyword evidence="2" id="KW-1003">Cell membrane</keyword>
<evidence type="ECO:0000256" key="5">
    <source>
        <dbReference type="ARBA" id="ARBA00022989"/>
    </source>
</evidence>
<evidence type="ECO:0000256" key="9">
    <source>
        <dbReference type="PROSITE-ProRule" id="PRU01193"/>
    </source>
</evidence>
<dbReference type="EMBL" id="DWUP01000007">
    <property type="protein sequence ID" value="HJD52160.1"/>
    <property type="molecule type" value="Genomic_DNA"/>
</dbReference>
<feature type="transmembrane region" description="Helical" evidence="10">
    <location>
        <begin position="132"/>
        <end position="154"/>
    </location>
</feature>
<evidence type="ECO:0000313" key="13">
    <source>
        <dbReference type="EMBL" id="HJD52160.1"/>
    </source>
</evidence>
<dbReference type="GO" id="GO:0050660">
    <property type="term" value="F:flavin adenine dinucleotide binding"/>
    <property type="evidence" value="ECO:0007669"/>
    <property type="project" value="InterPro"/>
</dbReference>
<dbReference type="InterPro" id="IPR044751">
    <property type="entry name" value="Ion_transp-like_CBS"/>
</dbReference>
<comment type="subcellular location">
    <subcellularLocation>
        <location evidence="1">Cell membrane</location>
        <topology evidence="1">Multi-pass membrane protein</topology>
    </subcellularLocation>
</comment>
<dbReference type="InterPro" id="IPR046342">
    <property type="entry name" value="CBS_dom_sf"/>
</dbReference>
<feature type="transmembrane region" description="Helical" evidence="10">
    <location>
        <begin position="103"/>
        <end position="120"/>
    </location>
</feature>
<evidence type="ECO:0000256" key="10">
    <source>
        <dbReference type="SAM" id="Phobius"/>
    </source>
</evidence>
<evidence type="ECO:0000256" key="2">
    <source>
        <dbReference type="ARBA" id="ARBA00022475"/>
    </source>
</evidence>
<evidence type="ECO:0000256" key="3">
    <source>
        <dbReference type="ARBA" id="ARBA00022692"/>
    </source>
</evidence>
<dbReference type="Gene3D" id="3.10.580.10">
    <property type="entry name" value="CBS-domain"/>
    <property type="match status" value="1"/>
</dbReference>
<dbReference type="SMART" id="SM01091">
    <property type="entry name" value="CorC_HlyC"/>
    <property type="match status" value="1"/>
</dbReference>
<evidence type="ECO:0000259" key="12">
    <source>
        <dbReference type="PROSITE" id="PS51846"/>
    </source>
</evidence>
<dbReference type="PROSITE" id="PS51846">
    <property type="entry name" value="CNNM"/>
    <property type="match status" value="1"/>
</dbReference>
<dbReference type="Pfam" id="PF01595">
    <property type="entry name" value="CNNM"/>
    <property type="match status" value="1"/>
</dbReference>
<feature type="transmembrane region" description="Helical" evidence="10">
    <location>
        <begin position="6"/>
        <end position="27"/>
    </location>
</feature>
<keyword evidence="5 9" id="KW-1133">Transmembrane helix</keyword>
<dbReference type="Proteomes" id="UP000787625">
    <property type="component" value="Unassembled WGS sequence"/>
</dbReference>